<dbReference type="Proteomes" id="UP001605036">
    <property type="component" value="Unassembled WGS sequence"/>
</dbReference>
<evidence type="ECO:0000313" key="2">
    <source>
        <dbReference type="EMBL" id="KAL2623015.1"/>
    </source>
</evidence>
<keyword evidence="1" id="KW-0175">Coiled coil</keyword>
<dbReference type="AlphaFoldDB" id="A0ABD1Y8W4"/>
<protein>
    <submittedName>
        <fullName evidence="2">Uncharacterized protein</fullName>
    </submittedName>
</protein>
<sequence>MANFVREIASLREELLAKDAKLRDLQKTLREQPGEAQSEQLESARKEFHDVEQRFALVKSPNLSDTSLPSFLPVLVETLRKTLDAEFDLMRQLQSIQLATSVQLQLEQSWQEKEATDKQVQELVTQLERAQFQLEKVRTKADLKAAFADLDTIQLQLDEDYERNSKLQDKVRALEKEIRSMRHQALLRPSSPGGTSRTGILRRAVGEFIAMTLVQLAQVSSPAYDRPCTDHTTKFEWSHFPRLRFQPGIVPAPARQNTQACTG</sequence>
<evidence type="ECO:0000256" key="1">
    <source>
        <dbReference type="SAM" id="Coils"/>
    </source>
</evidence>
<comment type="caution">
    <text evidence="2">The sequence shown here is derived from an EMBL/GenBank/DDBJ whole genome shotgun (WGS) entry which is preliminary data.</text>
</comment>
<dbReference type="EMBL" id="JBHFFA010000006">
    <property type="protein sequence ID" value="KAL2623015.1"/>
    <property type="molecule type" value="Genomic_DNA"/>
</dbReference>
<gene>
    <name evidence="2" type="ORF">R1flu_003220</name>
</gene>
<organism evidence="2 3">
    <name type="scientific">Riccia fluitans</name>
    <dbReference type="NCBI Taxonomy" id="41844"/>
    <lineage>
        <taxon>Eukaryota</taxon>
        <taxon>Viridiplantae</taxon>
        <taxon>Streptophyta</taxon>
        <taxon>Embryophyta</taxon>
        <taxon>Marchantiophyta</taxon>
        <taxon>Marchantiopsida</taxon>
        <taxon>Marchantiidae</taxon>
        <taxon>Marchantiales</taxon>
        <taxon>Ricciaceae</taxon>
        <taxon>Riccia</taxon>
    </lineage>
</organism>
<accession>A0ABD1Y8W4</accession>
<name>A0ABD1Y8W4_9MARC</name>
<keyword evidence="3" id="KW-1185">Reference proteome</keyword>
<evidence type="ECO:0000313" key="3">
    <source>
        <dbReference type="Proteomes" id="UP001605036"/>
    </source>
</evidence>
<proteinExistence type="predicted"/>
<feature type="coiled-coil region" evidence="1">
    <location>
        <begin position="113"/>
        <end position="184"/>
    </location>
</feature>
<reference evidence="2 3" key="1">
    <citation type="submission" date="2024-09" db="EMBL/GenBank/DDBJ databases">
        <title>Chromosome-scale assembly of Riccia fluitans.</title>
        <authorList>
            <person name="Paukszto L."/>
            <person name="Sawicki J."/>
            <person name="Karawczyk K."/>
            <person name="Piernik-Szablinska J."/>
            <person name="Szczecinska M."/>
            <person name="Mazdziarz M."/>
        </authorList>
    </citation>
    <scope>NUCLEOTIDE SEQUENCE [LARGE SCALE GENOMIC DNA]</scope>
    <source>
        <strain evidence="2">Rf_01</strain>
        <tissue evidence="2">Aerial parts of the thallus</tissue>
    </source>
</reference>